<feature type="binding site" evidence="7">
    <location>
        <position position="90"/>
    </location>
    <ligand>
        <name>NADP(+)</name>
        <dbReference type="ChEBI" id="CHEBI:58349"/>
    </ligand>
</feature>
<protein>
    <recommendedName>
        <fullName evidence="8">3-oxoacyl-[acyl-carrier-protein] reductase</fullName>
        <ecNumber evidence="8">1.1.1.100</ecNumber>
    </recommendedName>
</protein>
<dbReference type="SMART" id="SM00822">
    <property type="entry name" value="PKS_KR"/>
    <property type="match status" value="1"/>
</dbReference>
<feature type="binding site" evidence="7">
    <location>
        <position position="188"/>
    </location>
    <ligand>
        <name>NADP(+)</name>
        <dbReference type="ChEBI" id="CHEBI:58349"/>
    </ligand>
</feature>
<comment type="catalytic activity">
    <reaction evidence="5 8">
        <text>a (3R)-hydroxyacyl-[ACP] + NADP(+) = a 3-oxoacyl-[ACP] + NADPH + H(+)</text>
        <dbReference type="Rhea" id="RHEA:17397"/>
        <dbReference type="Rhea" id="RHEA-COMP:9916"/>
        <dbReference type="Rhea" id="RHEA-COMP:9945"/>
        <dbReference type="ChEBI" id="CHEBI:15378"/>
        <dbReference type="ChEBI" id="CHEBI:57783"/>
        <dbReference type="ChEBI" id="CHEBI:58349"/>
        <dbReference type="ChEBI" id="CHEBI:78776"/>
        <dbReference type="ChEBI" id="CHEBI:78827"/>
        <dbReference type="EC" id="1.1.1.100"/>
    </reaction>
</comment>
<comment type="pathway">
    <text evidence="8">Lipid metabolism; fatty acid biosynthesis.</text>
</comment>
<dbReference type="Pfam" id="PF13561">
    <property type="entry name" value="adh_short_C2"/>
    <property type="match status" value="1"/>
</dbReference>
<dbReference type="EMBL" id="DRLD01000187">
    <property type="protein sequence ID" value="HED10382.1"/>
    <property type="molecule type" value="Genomic_DNA"/>
</dbReference>
<keyword evidence="8" id="KW-0443">Lipid metabolism</keyword>
<reference evidence="10" key="1">
    <citation type="journal article" date="2020" name="mSystems">
        <title>Genome- and Community-Level Interaction Insights into Carbon Utilization and Element Cycling Functions of Hydrothermarchaeota in Hydrothermal Sediment.</title>
        <authorList>
            <person name="Zhou Z."/>
            <person name="Liu Y."/>
            <person name="Xu W."/>
            <person name="Pan J."/>
            <person name="Luo Z.H."/>
            <person name="Li M."/>
        </authorList>
    </citation>
    <scope>NUCLEOTIDE SEQUENCE [LARGE SCALE GENOMIC DNA]</scope>
    <source>
        <strain evidence="10">HyVt-456</strain>
    </source>
</reference>
<sequence>MSLSGKVVIVTGASRGIGKAIAAMFAGENAHVAITGRNMPALQETAAGLSRLGEGTIVPLSGDVAQPAAAADMVKAVVDQFGKVDVLVNNAGITRDNVLLRMSEEQWDEVLDTNLKGAFNCIKAVTRPMMKKRSGCIINITSVVGQMGNAGQVNYAASKAGMIGLTKSVARELAGRNIRVNAVAPGFIETDMTAELPEKAREELINGIPLGTLGQPDDVAGLVLFLSSDKAKYITGQVVNVDGGMVM</sequence>
<dbReference type="PROSITE" id="PS00061">
    <property type="entry name" value="ADH_SHORT"/>
    <property type="match status" value="1"/>
</dbReference>
<dbReference type="PANTHER" id="PTHR42879">
    <property type="entry name" value="3-OXOACYL-(ACYL-CARRIER-PROTEIN) REDUCTASE"/>
    <property type="match status" value="1"/>
</dbReference>
<comment type="function">
    <text evidence="1 8">Catalyzes the NADPH-dependent reduction of beta-ketoacyl-ACP substrates to beta-hydroxyacyl-ACP products, the first reductive step in the elongation cycle of fatty acid biosynthesis.</text>
</comment>
<dbReference type="CDD" id="cd05333">
    <property type="entry name" value="BKR_SDR_c"/>
    <property type="match status" value="1"/>
</dbReference>
<keyword evidence="8" id="KW-0444">Lipid biosynthesis</keyword>
<gene>
    <name evidence="10" type="primary">fabG</name>
    <name evidence="10" type="ORF">ENJ10_06815</name>
</gene>
<feature type="active site" description="Proton acceptor" evidence="6">
    <location>
        <position position="155"/>
    </location>
</feature>
<evidence type="ECO:0000256" key="7">
    <source>
        <dbReference type="PIRSR" id="PIRSR611284-2"/>
    </source>
</evidence>
<dbReference type="InterPro" id="IPR002347">
    <property type="entry name" value="SDR_fam"/>
</dbReference>
<comment type="similarity">
    <text evidence="2 8">Belongs to the short-chain dehydrogenases/reductases (SDR) family.</text>
</comment>
<dbReference type="UniPathway" id="UPA00094"/>
<proteinExistence type="inferred from homology"/>
<dbReference type="GO" id="GO:0051287">
    <property type="term" value="F:NAD binding"/>
    <property type="evidence" value="ECO:0007669"/>
    <property type="project" value="UniProtKB-UniRule"/>
</dbReference>
<dbReference type="InterPro" id="IPR050259">
    <property type="entry name" value="SDR"/>
</dbReference>
<dbReference type="GO" id="GO:0006633">
    <property type="term" value="P:fatty acid biosynthetic process"/>
    <property type="evidence" value="ECO:0007669"/>
    <property type="project" value="UniProtKB-UniPathway"/>
</dbReference>
<dbReference type="FunFam" id="3.40.50.720:FF:000115">
    <property type="entry name" value="3-oxoacyl-[acyl-carrier-protein] reductase FabG"/>
    <property type="match status" value="1"/>
</dbReference>
<dbReference type="PANTHER" id="PTHR42879:SF2">
    <property type="entry name" value="3-OXOACYL-[ACYL-CARRIER-PROTEIN] REDUCTASE FABG"/>
    <property type="match status" value="1"/>
</dbReference>
<dbReference type="NCBIfam" id="TIGR01830">
    <property type="entry name" value="3oxo_ACP_reduc"/>
    <property type="match status" value="1"/>
</dbReference>
<dbReference type="NCBIfam" id="NF009466">
    <property type="entry name" value="PRK12826.1-2"/>
    <property type="match status" value="1"/>
</dbReference>
<feature type="binding site" evidence="7">
    <location>
        <begin position="12"/>
        <end position="15"/>
    </location>
    <ligand>
        <name>NADP(+)</name>
        <dbReference type="ChEBI" id="CHEBI:58349"/>
    </ligand>
</feature>
<dbReference type="GO" id="GO:0004316">
    <property type="term" value="F:3-oxoacyl-[acyl-carrier-protein] reductase (NADPH) activity"/>
    <property type="evidence" value="ECO:0007669"/>
    <property type="project" value="UniProtKB-UniRule"/>
</dbReference>
<dbReference type="InterPro" id="IPR020904">
    <property type="entry name" value="Sc_DH/Rdtase_CS"/>
</dbReference>
<dbReference type="PRINTS" id="PR00080">
    <property type="entry name" value="SDRFAMILY"/>
</dbReference>
<dbReference type="PRINTS" id="PR00081">
    <property type="entry name" value="GDHRDH"/>
</dbReference>
<evidence type="ECO:0000256" key="3">
    <source>
        <dbReference type="ARBA" id="ARBA00022857"/>
    </source>
</evidence>
<feature type="binding site" evidence="7">
    <location>
        <begin position="155"/>
        <end position="159"/>
    </location>
    <ligand>
        <name>NADP(+)</name>
        <dbReference type="ChEBI" id="CHEBI:58349"/>
    </ligand>
</feature>
<dbReference type="AlphaFoldDB" id="A0A7V1PV86"/>
<evidence type="ECO:0000256" key="2">
    <source>
        <dbReference type="ARBA" id="ARBA00006484"/>
    </source>
</evidence>
<keyword evidence="8" id="KW-0276">Fatty acid metabolism</keyword>
<evidence type="ECO:0000256" key="5">
    <source>
        <dbReference type="ARBA" id="ARBA00048508"/>
    </source>
</evidence>
<evidence type="ECO:0000259" key="9">
    <source>
        <dbReference type="SMART" id="SM00822"/>
    </source>
</evidence>
<dbReference type="Gene3D" id="3.40.50.720">
    <property type="entry name" value="NAD(P)-binding Rossmann-like Domain"/>
    <property type="match status" value="1"/>
</dbReference>
<keyword evidence="8" id="KW-0275">Fatty acid biosynthesis</keyword>
<dbReference type="SUPFAM" id="SSF51735">
    <property type="entry name" value="NAD(P)-binding Rossmann-fold domains"/>
    <property type="match status" value="1"/>
</dbReference>
<keyword evidence="3 7" id="KW-0521">NADP</keyword>
<organism evidence="10">
    <name type="scientific">Caldithrix abyssi</name>
    <dbReference type="NCBI Taxonomy" id="187145"/>
    <lineage>
        <taxon>Bacteria</taxon>
        <taxon>Pseudomonadati</taxon>
        <taxon>Calditrichota</taxon>
        <taxon>Calditrichia</taxon>
        <taxon>Calditrichales</taxon>
        <taxon>Calditrichaceae</taxon>
        <taxon>Caldithrix</taxon>
    </lineage>
</organism>
<name>A0A7V1PV86_CALAY</name>
<dbReference type="InterPro" id="IPR036291">
    <property type="entry name" value="NAD(P)-bd_dom_sf"/>
</dbReference>
<comment type="subunit">
    <text evidence="8">Homotetramer.</text>
</comment>
<comment type="caution">
    <text evidence="10">The sequence shown here is derived from an EMBL/GenBank/DDBJ whole genome shotgun (WGS) entry which is preliminary data.</text>
</comment>
<feature type="domain" description="Ketoreductase" evidence="9">
    <location>
        <begin position="6"/>
        <end position="186"/>
    </location>
</feature>
<dbReference type="Proteomes" id="UP000886005">
    <property type="component" value="Unassembled WGS sequence"/>
</dbReference>
<evidence type="ECO:0000313" key="10">
    <source>
        <dbReference type="EMBL" id="HED10382.1"/>
    </source>
</evidence>
<evidence type="ECO:0000256" key="1">
    <source>
        <dbReference type="ARBA" id="ARBA00002607"/>
    </source>
</evidence>
<evidence type="ECO:0000256" key="8">
    <source>
        <dbReference type="RuleBase" id="RU366074"/>
    </source>
</evidence>
<evidence type="ECO:0000256" key="6">
    <source>
        <dbReference type="PIRSR" id="PIRSR611284-1"/>
    </source>
</evidence>
<dbReference type="InterPro" id="IPR057326">
    <property type="entry name" value="KR_dom"/>
</dbReference>
<accession>A0A7V1PV86</accession>
<dbReference type="InterPro" id="IPR011284">
    <property type="entry name" value="3oxo_ACP_reduc"/>
</dbReference>
<keyword evidence="4 8" id="KW-0560">Oxidoreductase</keyword>
<dbReference type="NCBIfam" id="NF005559">
    <property type="entry name" value="PRK07231.1"/>
    <property type="match status" value="1"/>
</dbReference>
<dbReference type="EC" id="1.1.1.100" evidence="8"/>
<evidence type="ECO:0000256" key="4">
    <source>
        <dbReference type="ARBA" id="ARBA00023002"/>
    </source>
</evidence>